<sequence>MERAAKKPIGYQKHITYELREKIEAGLKSGLNKAQIAKTIHKDPTTVAKEIRNHRTPSGSPSKAPFDCANYKKCTRGRECRTSHEVFMECTDYTLFKCNQRDRSPGVCNGCTKAPSCRFSKYYYRADVAQRAYEYMLRDSRMGFNLTYSEAQWMADIIKPELEQGKSPYAILNEHPELKISEKCLYNYIEQGAFEQFGINSLALRNQVKRRKMPKVRANQYRKRKDSGYLTGRTFKDFLEYNPLVAAQYSINHSVKLYDGAERPDSEQAIDHPVGYILMDTVYNDVSNGPFIQTFKIMPGGVFLAVYHDEKTAEEMVNGLDYIEKLLGPDVFINNIGSILTDRGSEFSLADEFEDRESGTCRIFYCDAMHSNQKGSLENEHLVLRYICPKKKDLRKLGLVSQEVLNRAVNNINSYSRKLYGGRSLYENTAFMMPEIYEALKCKGYSQIDKDKVELKPSVLKKK</sequence>
<dbReference type="RefSeq" id="WP_125118421.1">
    <property type="nucleotide sequence ID" value="NZ_AP019309.1"/>
</dbReference>
<dbReference type="InterPro" id="IPR012337">
    <property type="entry name" value="RNaseH-like_sf"/>
</dbReference>
<dbReference type="InterPro" id="IPR051917">
    <property type="entry name" value="Transposase-Integrase"/>
</dbReference>
<dbReference type="OrthoDB" id="9776104at2"/>
<dbReference type="InParanoid" id="A0A3G9J4G0"/>
<organism evidence="2 3">
    <name type="scientific">Intestinibaculum porci</name>
    <dbReference type="NCBI Taxonomy" id="2487118"/>
    <lineage>
        <taxon>Bacteria</taxon>
        <taxon>Bacillati</taxon>
        <taxon>Bacillota</taxon>
        <taxon>Erysipelotrichia</taxon>
        <taxon>Erysipelotrichales</taxon>
        <taxon>Erysipelotrichaceae</taxon>
        <taxon>Intestinibaculum</taxon>
    </lineage>
</organism>
<dbReference type="KEGG" id="ebm:SG0102_04060"/>
<gene>
    <name evidence="2" type="primary">tnpC_1</name>
    <name evidence="2" type="ORF">SG0102_04060</name>
</gene>
<dbReference type="PANTHER" id="PTHR10948:SF23">
    <property type="entry name" value="TRANSPOSASE INSI FOR INSERTION SEQUENCE ELEMENT IS30A-RELATED"/>
    <property type="match status" value="1"/>
</dbReference>
<dbReference type="AlphaFoldDB" id="A0A3G9J4G0"/>
<dbReference type="GO" id="GO:0005829">
    <property type="term" value="C:cytosol"/>
    <property type="evidence" value="ECO:0007669"/>
    <property type="project" value="TreeGrafter"/>
</dbReference>
<dbReference type="Proteomes" id="UP000268059">
    <property type="component" value="Chromosome"/>
</dbReference>
<dbReference type="GO" id="GO:0032196">
    <property type="term" value="P:transposition"/>
    <property type="evidence" value="ECO:0007669"/>
    <property type="project" value="TreeGrafter"/>
</dbReference>
<keyword evidence="3" id="KW-1185">Reference proteome</keyword>
<name>A0A3G9J4G0_9FIRM</name>
<accession>A0A3G9J4G0</accession>
<evidence type="ECO:0000313" key="3">
    <source>
        <dbReference type="Proteomes" id="UP000268059"/>
    </source>
</evidence>
<dbReference type="PANTHER" id="PTHR10948">
    <property type="entry name" value="TRANSPOSASE"/>
    <property type="match status" value="1"/>
</dbReference>
<dbReference type="EMBL" id="AP019309">
    <property type="protein sequence ID" value="BBH25472.1"/>
    <property type="molecule type" value="Genomic_DNA"/>
</dbReference>
<evidence type="ECO:0000259" key="1">
    <source>
        <dbReference type="Pfam" id="PF13936"/>
    </source>
</evidence>
<feature type="domain" description="Transposase IS30-like HTH" evidence="1">
    <location>
        <begin position="13"/>
        <end position="52"/>
    </location>
</feature>
<dbReference type="Pfam" id="PF13936">
    <property type="entry name" value="HTH_38"/>
    <property type="match status" value="1"/>
</dbReference>
<dbReference type="GO" id="GO:0004803">
    <property type="term" value="F:transposase activity"/>
    <property type="evidence" value="ECO:0007669"/>
    <property type="project" value="TreeGrafter"/>
</dbReference>
<protein>
    <submittedName>
        <fullName evidence="2">IS30 family transposase</fullName>
    </submittedName>
</protein>
<dbReference type="InterPro" id="IPR025246">
    <property type="entry name" value="IS30-like_HTH"/>
</dbReference>
<reference evidence="2 3" key="1">
    <citation type="submission" date="2018-11" db="EMBL/GenBank/DDBJ databases">
        <title>Novel Erysipelotrichaceae bacterium isolated from small intestine of a swine.</title>
        <authorList>
            <person name="Kim J.S."/>
            <person name="Choe H."/>
            <person name="Lee Y.R."/>
            <person name="Kim K.M."/>
            <person name="Park D.S."/>
        </authorList>
    </citation>
    <scope>NUCLEOTIDE SEQUENCE [LARGE SCALE GENOMIC DNA]</scope>
    <source>
        <strain evidence="2 3">SG0102</strain>
    </source>
</reference>
<evidence type="ECO:0000313" key="2">
    <source>
        <dbReference type="EMBL" id="BBH25472.1"/>
    </source>
</evidence>
<dbReference type="SUPFAM" id="SSF53098">
    <property type="entry name" value="Ribonuclease H-like"/>
    <property type="match status" value="1"/>
</dbReference>
<proteinExistence type="predicted"/>